<dbReference type="EMBL" id="PGCP01000005">
    <property type="protein sequence ID" value="PJC94193.1"/>
    <property type="molecule type" value="Genomic_DNA"/>
</dbReference>
<dbReference type="Gene3D" id="3.30.70.330">
    <property type="match status" value="1"/>
</dbReference>
<gene>
    <name evidence="10" type="primary">deaD</name>
    <name evidence="10" type="synonym">csdA</name>
    <name evidence="16" type="ORF">CUC44_05725</name>
</gene>
<dbReference type="InterPro" id="IPR034415">
    <property type="entry name" value="CsdA_RRM"/>
</dbReference>
<dbReference type="InterPro" id="IPR044742">
    <property type="entry name" value="DEAD/DEAH_RhlB"/>
</dbReference>
<dbReference type="GO" id="GO:0003724">
    <property type="term" value="F:RNA helicase activity"/>
    <property type="evidence" value="ECO:0007669"/>
    <property type="project" value="UniProtKB-UniRule"/>
</dbReference>
<dbReference type="Pfam" id="PF00271">
    <property type="entry name" value="Helicase_C"/>
    <property type="match status" value="1"/>
</dbReference>
<evidence type="ECO:0000256" key="6">
    <source>
        <dbReference type="ARBA" id="ARBA00022840"/>
    </source>
</evidence>
<accession>A0A2M8HCB3</accession>
<keyword evidence="5 10" id="KW-0347">Helicase</keyword>
<dbReference type="GO" id="GO:0000027">
    <property type="term" value="P:ribosomal large subunit assembly"/>
    <property type="evidence" value="ECO:0007669"/>
    <property type="project" value="UniProtKB-UniRule"/>
</dbReference>
<dbReference type="CDD" id="cd00268">
    <property type="entry name" value="DEADc"/>
    <property type="match status" value="1"/>
</dbReference>
<keyword evidence="4 10" id="KW-0378">Hydrolase</keyword>
<dbReference type="PROSITE" id="PS51192">
    <property type="entry name" value="HELICASE_ATP_BIND_1"/>
    <property type="match status" value="1"/>
</dbReference>
<dbReference type="GO" id="GO:0006401">
    <property type="term" value="P:RNA catabolic process"/>
    <property type="evidence" value="ECO:0007669"/>
    <property type="project" value="UniProtKB-UniRule"/>
</dbReference>
<evidence type="ECO:0000259" key="15">
    <source>
        <dbReference type="PROSITE" id="PS51195"/>
    </source>
</evidence>
<evidence type="ECO:0000256" key="8">
    <source>
        <dbReference type="ARBA" id="ARBA00023016"/>
    </source>
</evidence>
<evidence type="ECO:0000256" key="5">
    <source>
        <dbReference type="ARBA" id="ARBA00022806"/>
    </source>
</evidence>
<dbReference type="InterPro" id="IPR011545">
    <property type="entry name" value="DEAD/DEAH_box_helicase_dom"/>
</dbReference>
<evidence type="ECO:0000313" key="16">
    <source>
        <dbReference type="EMBL" id="PJC94193.1"/>
    </source>
</evidence>
<evidence type="ECO:0000256" key="2">
    <source>
        <dbReference type="ARBA" id="ARBA00022490"/>
    </source>
</evidence>
<evidence type="ECO:0000313" key="17">
    <source>
        <dbReference type="Proteomes" id="UP000232060"/>
    </source>
</evidence>
<feature type="compositionally biased region" description="Basic and acidic residues" evidence="12">
    <location>
        <begin position="465"/>
        <end position="491"/>
    </location>
</feature>
<evidence type="ECO:0000256" key="12">
    <source>
        <dbReference type="SAM" id="MobiDB-lite"/>
    </source>
</evidence>
<dbReference type="InterPro" id="IPR000629">
    <property type="entry name" value="RNA-helicase_DEAD-box_CS"/>
</dbReference>
<comment type="catalytic activity">
    <reaction evidence="9 10">
        <text>ATP + H2O = ADP + phosphate + H(+)</text>
        <dbReference type="Rhea" id="RHEA:13065"/>
        <dbReference type="ChEBI" id="CHEBI:15377"/>
        <dbReference type="ChEBI" id="CHEBI:15378"/>
        <dbReference type="ChEBI" id="CHEBI:30616"/>
        <dbReference type="ChEBI" id="CHEBI:43474"/>
        <dbReference type="ChEBI" id="CHEBI:456216"/>
        <dbReference type="EC" id="3.6.4.13"/>
    </reaction>
</comment>
<dbReference type="GO" id="GO:0070417">
    <property type="term" value="P:cellular response to cold"/>
    <property type="evidence" value="ECO:0007669"/>
    <property type="project" value="InterPro"/>
</dbReference>
<dbReference type="SMART" id="SM00490">
    <property type="entry name" value="HELICc"/>
    <property type="match status" value="1"/>
</dbReference>
<feature type="region of interest" description="Disordered" evidence="12">
    <location>
        <begin position="452"/>
        <end position="508"/>
    </location>
</feature>
<comment type="subcellular location">
    <subcellularLocation>
        <location evidence="1 10">Cytoplasm</location>
    </subcellularLocation>
</comment>
<dbReference type="InterPro" id="IPR028618">
    <property type="entry name" value="DEAD_helicase_DeaD"/>
</dbReference>
<dbReference type="Gene3D" id="3.40.50.300">
    <property type="entry name" value="P-loop containing nucleotide triphosphate hydrolases"/>
    <property type="match status" value="2"/>
</dbReference>
<dbReference type="InterPro" id="IPR012677">
    <property type="entry name" value="Nucleotide-bd_a/b_plait_sf"/>
</dbReference>
<keyword evidence="7 10" id="KW-0694">RNA-binding</keyword>
<dbReference type="InterPro" id="IPR014001">
    <property type="entry name" value="Helicase_ATP-bd"/>
</dbReference>
<dbReference type="FunFam" id="3.40.50.300:FF:000108">
    <property type="entry name" value="ATP-dependent RNA helicase RhlE"/>
    <property type="match status" value="1"/>
</dbReference>
<feature type="domain" description="Helicase ATP-binding" evidence="13">
    <location>
        <begin position="50"/>
        <end position="221"/>
    </location>
</feature>
<dbReference type="Pfam" id="PF03880">
    <property type="entry name" value="DbpA"/>
    <property type="match status" value="1"/>
</dbReference>
<keyword evidence="8 10" id="KW-0346">Stress response</keyword>
<comment type="function">
    <text evidence="10">DEAD-box RNA helicase involved in various cellular processes at low temperature, including ribosome biogenesis, mRNA degradation and translation initiation.</text>
</comment>
<dbReference type="GO" id="GO:0033592">
    <property type="term" value="F:RNA strand annealing activity"/>
    <property type="evidence" value="ECO:0007669"/>
    <property type="project" value="TreeGrafter"/>
</dbReference>
<protein>
    <recommendedName>
        <fullName evidence="10">ATP-dependent RNA helicase DeaD</fullName>
        <ecNumber evidence="10">3.6.4.13</ecNumber>
    </recommendedName>
    <alternativeName>
        <fullName evidence="10">Cold-shock DEAD box protein A</fullName>
    </alternativeName>
</protein>
<evidence type="ECO:0000256" key="11">
    <source>
        <dbReference type="PROSITE-ProRule" id="PRU00552"/>
    </source>
</evidence>
<dbReference type="Pfam" id="PF25399">
    <property type="entry name" value="DeaD_dimer"/>
    <property type="match status" value="1"/>
</dbReference>
<keyword evidence="6 10" id="KW-0067">ATP-binding</keyword>
<dbReference type="PROSITE" id="PS51194">
    <property type="entry name" value="HELICASE_CTER"/>
    <property type="match status" value="1"/>
</dbReference>
<dbReference type="EC" id="3.6.4.13" evidence="10"/>
<dbReference type="GO" id="GO:0016887">
    <property type="term" value="F:ATP hydrolysis activity"/>
    <property type="evidence" value="ECO:0007669"/>
    <property type="project" value="RHEA"/>
</dbReference>
<evidence type="ECO:0000256" key="3">
    <source>
        <dbReference type="ARBA" id="ARBA00022741"/>
    </source>
</evidence>
<dbReference type="Proteomes" id="UP000232060">
    <property type="component" value="Unassembled WGS sequence"/>
</dbReference>
<dbReference type="SMART" id="SM00487">
    <property type="entry name" value="DEXDc"/>
    <property type="match status" value="1"/>
</dbReference>
<name>A0A2M8HCB3_9GAMM</name>
<dbReference type="InterPro" id="IPR005580">
    <property type="entry name" value="DbpA/CsdA_RNA-bd_dom"/>
</dbReference>
<dbReference type="GO" id="GO:0005524">
    <property type="term" value="F:ATP binding"/>
    <property type="evidence" value="ECO:0007669"/>
    <property type="project" value="UniProtKB-UniRule"/>
</dbReference>
<comment type="caution">
    <text evidence="16">The sequence shown here is derived from an EMBL/GenBank/DDBJ whole genome shotgun (WGS) entry which is preliminary data.</text>
</comment>
<evidence type="ECO:0000256" key="10">
    <source>
        <dbReference type="HAMAP-Rule" id="MF_00964"/>
    </source>
</evidence>
<keyword evidence="3 10" id="KW-0547">Nucleotide-binding</keyword>
<dbReference type="InterPro" id="IPR027417">
    <property type="entry name" value="P-loop_NTPase"/>
</dbReference>
<dbReference type="HAMAP" id="MF_00964">
    <property type="entry name" value="DEAD_helicase_DeaD"/>
    <property type="match status" value="1"/>
</dbReference>
<evidence type="ECO:0000256" key="9">
    <source>
        <dbReference type="ARBA" id="ARBA00047984"/>
    </source>
</evidence>
<keyword evidence="17" id="KW-1185">Reference proteome</keyword>
<keyword evidence="2 10" id="KW-0963">Cytoplasm</keyword>
<dbReference type="FunFam" id="3.30.70.330:FF:000068">
    <property type="entry name" value="ATP-dependent RNA helicase DeaD"/>
    <property type="match status" value="1"/>
</dbReference>
<evidence type="ECO:0000256" key="4">
    <source>
        <dbReference type="ARBA" id="ARBA00022801"/>
    </source>
</evidence>
<feature type="domain" description="DEAD-box RNA helicase Q" evidence="15">
    <location>
        <begin position="19"/>
        <end position="47"/>
    </location>
</feature>
<feature type="short sequence motif" description="Q motif" evidence="11">
    <location>
        <begin position="19"/>
        <end position="47"/>
    </location>
</feature>
<dbReference type="PROSITE" id="PS00039">
    <property type="entry name" value="DEAD_ATP_HELICASE"/>
    <property type="match status" value="1"/>
</dbReference>
<dbReference type="OrthoDB" id="9808889at2"/>
<dbReference type="InterPro" id="IPR014014">
    <property type="entry name" value="RNA_helicase_DEAD_Q_motif"/>
</dbReference>
<evidence type="ECO:0000256" key="7">
    <source>
        <dbReference type="ARBA" id="ARBA00022884"/>
    </source>
</evidence>
<dbReference type="CDD" id="cd18787">
    <property type="entry name" value="SF2_C_DEAD"/>
    <property type="match status" value="1"/>
</dbReference>
<feature type="domain" description="Helicase C-terminal" evidence="14">
    <location>
        <begin position="245"/>
        <end position="392"/>
    </location>
</feature>
<dbReference type="SUPFAM" id="SSF52540">
    <property type="entry name" value="P-loop containing nucleoside triphosphate hydrolases"/>
    <property type="match status" value="1"/>
</dbReference>
<dbReference type="CDD" id="cd12499">
    <property type="entry name" value="RRM_EcCsdA_like"/>
    <property type="match status" value="1"/>
</dbReference>
<dbReference type="PANTHER" id="PTHR47963:SF8">
    <property type="entry name" value="ATP-DEPENDENT RNA HELICASE DEAD"/>
    <property type="match status" value="1"/>
</dbReference>
<dbReference type="InterPro" id="IPR001650">
    <property type="entry name" value="Helicase_C-like"/>
</dbReference>
<dbReference type="GO" id="GO:0005829">
    <property type="term" value="C:cytosol"/>
    <property type="evidence" value="ECO:0007669"/>
    <property type="project" value="TreeGrafter"/>
</dbReference>
<dbReference type="PANTHER" id="PTHR47963">
    <property type="entry name" value="DEAD-BOX ATP-DEPENDENT RNA HELICASE 47, MITOCHONDRIAL"/>
    <property type="match status" value="1"/>
</dbReference>
<evidence type="ECO:0000256" key="1">
    <source>
        <dbReference type="ARBA" id="ARBA00004496"/>
    </source>
</evidence>
<feature type="compositionally biased region" description="Basic and acidic residues" evidence="12">
    <location>
        <begin position="598"/>
        <end position="650"/>
    </location>
</feature>
<dbReference type="InterPro" id="IPR057325">
    <property type="entry name" value="DeaD_dimer"/>
</dbReference>
<organism evidence="16 17">
    <name type="scientific">Aeromonas lusitana</name>
    <dbReference type="NCBI Taxonomy" id="931529"/>
    <lineage>
        <taxon>Bacteria</taxon>
        <taxon>Pseudomonadati</taxon>
        <taxon>Pseudomonadota</taxon>
        <taxon>Gammaproteobacteria</taxon>
        <taxon>Aeromonadales</taxon>
        <taxon>Aeromonadaceae</taxon>
        <taxon>Aeromonas</taxon>
    </lineage>
</organism>
<feature type="region of interest" description="Disordered" evidence="12">
    <location>
        <begin position="586"/>
        <end position="650"/>
    </location>
</feature>
<reference evidence="16 17" key="1">
    <citation type="submission" date="2017-11" db="EMBL/GenBank/DDBJ databases">
        <title>Draft genome sequence of environmental isolate Aeromonas lusitania sp. nov. MDC 2473.</title>
        <authorList>
            <person name="Colston S.M."/>
            <person name="Navarro A."/>
            <person name="Martinez-Murcia A.J."/>
            <person name="Graf J."/>
        </authorList>
    </citation>
    <scope>NUCLEOTIDE SEQUENCE [LARGE SCALE GENOMIC DNA]</scope>
    <source>
        <strain evidence="16 17">MDC 2473</strain>
    </source>
</reference>
<dbReference type="InterPro" id="IPR050547">
    <property type="entry name" value="DEAD_box_RNA_helicases"/>
</dbReference>
<sequence>MLAACLNLEESMSDTEQLPLFSELGLAAPVLKALQDVGYERPSPIQAAAIPHLMAGHDLLGQAQTGTGKTAAFALPLLSRLEAGNRNTQILVLAPTRELALQVAEACQRYAHHMPDFHVLPIYGGASYETQTRALRRGAQVVVGTPGRVMDLIRRKNLDLSGLRALVLDEADEMLRMGFIDDVDWIMDQCPSTRQVALFSATMPEQIRRVAQKHLKQPKEIKIASKTSTATTIRQRYWQVTGLHKLDAMTRLLEVEPYEAVLVFVRTKNAAEELAGKLAARGHACEALHGDIPQKLRERTVDKLRQGQLDILIATDVVARGLDVERITHVVNYDIPYDTESYVHRIGRTGRAGRKGEAILFVAPRERRMLRAIEHATRQAIEPMKMPSTEDINQHRLAKFKERIRETMMGEELEIYHNLVNELIEEDSADPMELAAALAKLVQGDQPLLLDDSIPDPLLNASNDRGGRDFERRDFNDRGARDFGDRGDRPARRMPSLEPRPLKDNPDVEMERYRVDVGAHHGVKPGQIVGAIANEANIESRFIGNIDIADDFSTVDLPKGMTADVLEVIKKARVCQRPLQITRYTEVPAGSNTASRPPRGDRPFNKERTFNKDRRPQGDRPQGDRPFNKDRREGGFDKGRKFGGNKRRDS</sequence>
<proteinExistence type="inferred from homology"/>
<evidence type="ECO:0000259" key="14">
    <source>
        <dbReference type="PROSITE" id="PS51194"/>
    </source>
</evidence>
<dbReference type="GO" id="GO:0005840">
    <property type="term" value="C:ribosome"/>
    <property type="evidence" value="ECO:0007669"/>
    <property type="project" value="TreeGrafter"/>
</dbReference>
<dbReference type="AlphaFoldDB" id="A0A2M8HCB3"/>
<dbReference type="PROSITE" id="PS51195">
    <property type="entry name" value="Q_MOTIF"/>
    <property type="match status" value="1"/>
</dbReference>
<comment type="similarity">
    <text evidence="10">Belongs to the DEAD box helicase family. DeaD/CsdA subfamily.</text>
</comment>
<dbReference type="Pfam" id="PF00270">
    <property type="entry name" value="DEAD"/>
    <property type="match status" value="1"/>
</dbReference>
<evidence type="ECO:0000259" key="13">
    <source>
        <dbReference type="PROSITE" id="PS51192"/>
    </source>
</evidence>